<evidence type="ECO:0000259" key="1">
    <source>
        <dbReference type="Pfam" id="PF01507"/>
    </source>
</evidence>
<dbReference type="AlphaFoldDB" id="A0A1H4BN16"/>
<dbReference type="OrthoDB" id="9774475at2"/>
<sequence length="113" mass="13023">MRKRLLISFSGGRTSAFMTHWLLTNMQDEFEMPVVFANTGKEREETLEFIQQCDKHFDFNLVWIESVANYQKGKGVSARVVSFENASRNGEPFESFIKSMVSRIWVPLSAHGN</sequence>
<dbReference type="Proteomes" id="UP000199656">
    <property type="component" value="Unassembled WGS sequence"/>
</dbReference>
<dbReference type="STRING" id="408074.SAMN05660909_02180"/>
<gene>
    <name evidence="2" type="ORF">SAMN05660909_02180</name>
</gene>
<name>A0A1H4BN16_9BACT</name>
<dbReference type="InterPro" id="IPR002500">
    <property type="entry name" value="PAPS_reduct_dom"/>
</dbReference>
<dbReference type="Pfam" id="PF01507">
    <property type="entry name" value="PAPS_reduct"/>
    <property type="match status" value="1"/>
</dbReference>
<dbReference type="Gene3D" id="3.40.50.620">
    <property type="entry name" value="HUPs"/>
    <property type="match status" value="1"/>
</dbReference>
<dbReference type="RefSeq" id="WP_089761479.1">
    <property type="nucleotide sequence ID" value="NZ_BKAT01000011.1"/>
</dbReference>
<evidence type="ECO:0000313" key="3">
    <source>
        <dbReference type="Proteomes" id="UP000199656"/>
    </source>
</evidence>
<evidence type="ECO:0000313" key="2">
    <source>
        <dbReference type="EMBL" id="SEA49530.1"/>
    </source>
</evidence>
<organism evidence="2 3">
    <name type="scientific">Chitinophaga terrae</name>
    <name type="common">ex Kim and Jung 2007</name>
    <dbReference type="NCBI Taxonomy" id="408074"/>
    <lineage>
        <taxon>Bacteria</taxon>
        <taxon>Pseudomonadati</taxon>
        <taxon>Bacteroidota</taxon>
        <taxon>Chitinophagia</taxon>
        <taxon>Chitinophagales</taxon>
        <taxon>Chitinophagaceae</taxon>
        <taxon>Chitinophaga</taxon>
    </lineage>
</organism>
<dbReference type="EMBL" id="FNRL01000008">
    <property type="protein sequence ID" value="SEA49530.1"/>
    <property type="molecule type" value="Genomic_DNA"/>
</dbReference>
<dbReference type="GO" id="GO:0003824">
    <property type="term" value="F:catalytic activity"/>
    <property type="evidence" value="ECO:0007669"/>
    <property type="project" value="InterPro"/>
</dbReference>
<keyword evidence="3" id="KW-1185">Reference proteome</keyword>
<accession>A0A1H4BN16</accession>
<dbReference type="SUPFAM" id="SSF52402">
    <property type="entry name" value="Adenine nucleotide alpha hydrolases-like"/>
    <property type="match status" value="1"/>
</dbReference>
<protein>
    <submittedName>
        <fullName evidence="2">Phosphoadenosine phosphosulfate reductase family protein</fullName>
    </submittedName>
</protein>
<feature type="domain" description="Phosphoadenosine phosphosulphate reductase" evidence="1">
    <location>
        <begin position="5"/>
        <end position="69"/>
    </location>
</feature>
<dbReference type="InterPro" id="IPR014729">
    <property type="entry name" value="Rossmann-like_a/b/a_fold"/>
</dbReference>
<reference evidence="3" key="1">
    <citation type="submission" date="2016-10" db="EMBL/GenBank/DDBJ databases">
        <authorList>
            <person name="Varghese N."/>
            <person name="Submissions S."/>
        </authorList>
    </citation>
    <scope>NUCLEOTIDE SEQUENCE [LARGE SCALE GENOMIC DNA]</scope>
    <source>
        <strain evidence="3">DSM 23920</strain>
    </source>
</reference>
<proteinExistence type="predicted"/>